<dbReference type="KEGG" id="pspc:Strain318_001801"/>
<feature type="repeat" description="TPR" evidence="3">
    <location>
        <begin position="531"/>
        <end position="564"/>
    </location>
</feature>
<evidence type="ECO:0000313" key="6">
    <source>
        <dbReference type="EMBL" id="WKW15416.1"/>
    </source>
</evidence>
<keyword evidence="2 3" id="KW-0802">TPR repeat</keyword>
<keyword evidence="7" id="KW-1185">Reference proteome</keyword>
<feature type="repeat" description="TPR" evidence="3">
    <location>
        <begin position="668"/>
        <end position="701"/>
    </location>
</feature>
<dbReference type="PROSITE" id="PS50005">
    <property type="entry name" value="TPR"/>
    <property type="match status" value="2"/>
</dbReference>
<evidence type="ECO:0000256" key="2">
    <source>
        <dbReference type="ARBA" id="ARBA00022803"/>
    </source>
</evidence>
<evidence type="ECO:0000256" key="3">
    <source>
        <dbReference type="PROSITE-ProRule" id="PRU00339"/>
    </source>
</evidence>
<dbReference type="RefSeq" id="WP_367885386.1">
    <property type="nucleotide sequence ID" value="NZ_CP130612.1"/>
</dbReference>
<evidence type="ECO:0000313" key="7">
    <source>
        <dbReference type="Proteomes" id="UP001229955"/>
    </source>
</evidence>
<evidence type="ECO:0000313" key="5">
    <source>
        <dbReference type="EMBL" id="WKW12509.1"/>
    </source>
</evidence>
<dbReference type="AlphaFoldDB" id="A0AA49Q5A0"/>
<accession>A0AA49Q842</accession>
<dbReference type="SMART" id="SM00028">
    <property type="entry name" value="TPR"/>
    <property type="match status" value="5"/>
</dbReference>
<dbReference type="PANTHER" id="PTHR45586:SF1">
    <property type="entry name" value="LIPOPOLYSACCHARIDE ASSEMBLY PROTEIN B"/>
    <property type="match status" value="1"/>
</dbReference>
<reference evidence="5" key="1">
    <citation type="submission" date="2023-07" db="EMBL/GenBank/DDBJ databases">
        <authorList>
            <person name="Haufschild T."/>
            <person name="Kallscheuer N."/>
            <person name="Hammer J."/>
            <person name="Kohn T."/>
            <person name="Kabuu M."/>
            <person name="Jogler M."/>
            <person name="Wohfarth N."/>
            <person name="Heuer A."/>
            <person name="Rohde M."/>
            <person name="van Teeseling M.C.F."/>
            <person name="Jogler C."/>
        </authorList>
    </citation>
    <scope>NUCLEOTIDE SEQUENCE</scope>
    <source>
        <strain evidence="5">Strain 138</strain>
        <strain evidence="6">Strain 318</strain>
    </source>
</reference>
<dbReference type="Gene3D" id="1.25.40.10">
    <property type="entry name" value="Tetratricopeptide repeat domain"/>
    <property type="match status" value="5"/>
</dbReference>
<evidence type="ECO:0000256" key="1">
    <source>
        <dbReference type="ARBA" id="ARBA00022737"/>
    </source>
</evidence>
<name>A0AA49Q5A0_9BACT</name>
<dbReference type="InterPro" id="IPR019734">
    <property type="entry name" value="TPR_rpt"/>
</dbReference>
<organism evidence="5">
    <name type="scientific">Pseudogemmatithrix spongiicola</name>
    <dbReference type="NCBI Taxonomy" id="3062599"/>
    <lineage>
        <taxon>Bacteria</taxon>
        <taxon>Pseudomonadati</taxon>
        <taxon>Gemmatimonadota</taxon>
        <taxon>Gemmatimonadia</taxon>
        <taxon>Gemmatimonadales</taxon>
        <taxon>Gemmatimonadaceae</taxon>
        <taxon>Pseudogemmatithrix</taxon>
    </lineage>
</organism>
<feature type="compositionally biased region" description="Basic and acidic residues" evidence="4">
    <location>
        <begin position="199"/>
        <end position="211"/>
    </location>
</feature>
<feature type="region of interest" description="Disordered" evidence="4">
    <location>
        <begin position="347"/>
        <end position="369"/>
    </location>
</feature>
<proteinExistence type="predicted"/>
<feature type="region of interest" description="Disordered" evidence="4">
    <location>
        <begin position="573"/>
        <end position="643"/>
    </location>
</feature>
<dbReference type="InterPro" id="IPR051012">
    <property type="entry name" value="CellSynth/LPSAsmb/PSIAsmb"/>
</dbReference>
<protein>
    <submittedName>
        <fullName evidence="5">Tetratricopeptide repeat protein</fullName>
    </submittedName>
</protein>
<gene>
    <name evidence="5" type="ORF">Strain138_001802</name>
    <name evidence="6" type="ORF">Strain318_001801</name>
</gene>
<evidence type="ECO:0000256" key="4">
    <source>
        <dbReference type="SAM" id="MobiDB-lite"/>
    </source>
</evidence>
<dbReference type="SUPFAM" id="SSF48452">
    <property type="entry name" value="TPR-like"/>
    <property type="match status" value="2"/>
</dbReference>
<dbReference type="InterPro" id="IPR011990">
    <property type="entry name" value="TPR-like_helical_dom_sf"/>
</dbReference>
<dbReference type="EMBL" id="CP130612">
    <property type="protein sequence ID" value="WKW12509.1"/>
    <property type="molecule type" value="Genomic_DNA"/>
</dbReference>
<dbReference type="Proteomes" id="UP001229955">
    <property type="component" value="Chromosome"/>
</dbReference>
<feature type="region of interest" description="Disordered" evidence="4">
    <location>
        <begin position="199"/>
        <end position="244"/>
    </location>
</feature>
<dbReference type="EMBL" id="CP130613">
    <property type="protein sequence ID" value="WKW15416.1"/>
    <property type="molecule type" value="Genomic_DNA"/>
</dbReference>
<dbReference type="Pfam" id="PF13432">
    <property type="entry name" value="TPR_16"/>
    <property type="match status" value="3"/>
</dbReference>
<keyword evidence="1" id="KW-0677">Repeat</keyword>
<accession>A0AA49Q5A0</accession>
<sequence length="788" mass="85000">MADILKLKKKASDLEAKKQLDKALEVYVEIVDAYEAGDEDQPDIPLYNRVGDMLQKAGRVPEAVSIWEKAVDRYTEGGFYNPAIALCNKILRQSPGRTVIYYKLGKIHAEKGFKADARQNFLEYASRQQKSGNLDEAFRALKEFADLVPGQHDVRITLADQLVKAERKDEAVEQLQLGYSQAKADGDDESADRIASKMKEIDPSIEPEAKDTSSSGGGGGLVFLDVGDESPPRRPSGRVSTADVKRASKAVAGLELLEPVVAPKAPAAPAASAPDVPAPPAADDSALIIETTGLEIETTDLGAATPPPPRGSVIGLEVTNLGEEAPVEEEPVAMSPAADLPLMDLDDETEPPPVPTLAAQPSPADDLPLLDVEPTVAEPLREMPAVAEPLIEMPADAVPFEAPSLDGLDLLEVDAPSPAADLPLMDVGEVEEVMIPAMQVVSLDTLREAVTAAPEDWGAHRSLAEALLEHGQRDEAMAAFEKAMAGFEASGDLDSAGSVADEIVRIDPRAIRSHQKRVEYAFRANNRSKLATAYLELADALLADGQASKARTVYQRVLDITPDDLRAQAAIESIPAEEAPPPPPPRRSTVAQPKPAAPAPAKPAAAASASDDDEYVSLGDWLREDDEPKSTRMVVEEQEPTGDEAADFSDMLRKFKQGVAENVDDEDHEAHYDLGVAYKEMGLVDEAIAEFQKALRGTKERVRTFEALGNCFVEKGQLPVAATILQRALAEPAVRDESLVGVLYLLGAIAEEQQQFADAKRYYERVFAVDIQFRDIGDRLNTVEQQLS</sequence>
<dbReference type="PANTHER" id="PTHR45586">
    <property type="entry name" value="TPR REPEAT-CONTAINING PROTEIN PA4667"/>
    <property type="match status" value="1"/>
</dbReference>